<dbReference type="PROSITE" id="PS51934">
    <property type="entry name" value="LRAT"/>
    <property type="match status" value="1"/>
</dbReference>
<reference evidence="3 4" key="1">
    <citation type="submission" date="2020-06" db="EMBL/GenBank/DDBJ databases">
        <authorList>
            <person name="Li R."/>
            <person name="Bekaert M."/>
        </authorList>
    </citation>
    <scope>NUCLEOTIDE SEQUENCE [LARGE SCALE GENOMIC DNA]</scope>
    <source>
        <strain evidence="4">wild</strain>
    </source>
</reference>
<name>A0A6J8C6Y2_MYTCO</name>
<dbReference type="Gene3D" id="3.90.1720.10">
    <property type="entry name" value="endopeptidase domain like (from Nostoc punctiforme)"/>
    <property type="match status" value="1"/>
</dbReference>
<feature type="domain" description="LRAT" evidence="2">
    <location>
        <begin position="100"/>
        <end position="216"/>
    </location>
</feature>
<evidence type="ECO:0000259" key="2">
    <source>
        <dbReference type="PROSITE" id="PS51934"/>
    </source>
</evidence>
<evidence type="ECO:0000313" key="4">
    <source>
        <dbReference type="Proteomes" id="UP000507470"/>
    </source>
</evidence>
<proteinExistence type="predicted"/>
<dbReference type="OrthoDB" id="6051846at2759"/>
<sequence>MGWASAQHAGLLPDYDTDDDSTYDELSNDFTEDSTSLTGLLPDHSTNDECAYDELPYFTEDSTSLKDISSSKGDIKEIKAQRWKVKVNSLTSVKSGDDICFKRKAGLYKHHALVSAVNTEKKRFKVIELSGDSIDCMLASSSSCPKGSVFETAIDFDKCTKMYKYYYNSQRKDGLHAVEVARIFVDEGLPNNYHLKSFNCEHFVSYCITGIPFSKQTRSTNKEAGRLLDDIVKKHRHRSLQEGRSSSAVSLEETSYLLMDGCATVYMNANPECNDGGRYSELQRISCAQRDSSYSGYTEPDYLNPCYGNGTAYHLNNPYYYHSGGFMY</sequence>
<accession>A0A6J8C6Y2</accession>
<keyword evidence="4" id="KW-1185">Reference proteome</keyword>
<evidence type="ECO:0000313" key="3">
    <source>
        <dbReference type="EMBL" id="CAC5391442.1"/>
    </source>
</evidence>
<feature type="region of interest" description="Disordered" evidence="1">
    <location>
        <begin position="1"/>
        <end position="42"/>
    </location>
</feature>
<dbReference type="AlphaFoldDB" id="A0A6J8C6Y2"/>
<dbReference type="EMBL" id="CACVKT020004757">
    <property type="protein sequence ID" value="CAC5391442.1"/>
    <property type="molecule type" value="Genomic_DNA"/>
</dbReference>
<dbReference type="InterPro" id="IPR007053">
    <property type="entry name" value="LRAT_dom"/>
</dbReference>
<feature type="compositionally biased region" description="Acidic residues" evidence="1">
    <location>
        <begin position="15"/>
        <end position="32"/>
    </location>
</feature>
<protein>
    <recommendedName>
        <fullName evidence="2">LRAT domain-containing protein</fullName>
    </recommendedName>
</protein>
<gene>
    <name evidence="3" type="ORF">MCOR_26452</name>
</gene>
<evidence type="ECO:0000256" key="1">
    <source>
        <dbReference type="SAM" id="MobiDB-lite"/>
    </source>
</evidence>
<organism evidence="3 4">
    <name type="scientific">Mytilus coruscus</name>
    <name type="common">Sea mussel</name>
    <dbReference type="NCBI Taxonomy" id="42192"/>
    <lineage>
        <taxon>Eukaryota</taxon>
        <taxon>Metazoa</taxon>
        <taxon>Spiralia</taxon>
        <taxon>Lophotrochozoa</taxon>
        <taxon>Mollusca</taxon>
        <taxon>Bivalvia</taxon>
        <taxon>Autobranchia</taxon>
        <taxon>Pteriomorphia</taxon>
        <taxon>Mytilida</taxon>
        <taxon>Mytiloidea</taxon>
        <taxon>Mytilidae</taxon>
        <taxon>Mytilinae</taxon>
        <taxon>Mytilus</taxon>
    </lineage>
</organism>
<dbReference type="Proteomes" id="UP000507470">
    <property type="component" value="Unassembled WGS sequence"/>
</dbReference>